<organism evidence="2 3">
    <name type="scientific">Ensete ventricosum</name>
    <name type="common">Abyssinian banana</name>
    <name type="synonym">Musa ensete</name>
    <dbReference type="NCBI Taxonomy" id="4639"/>
    <lineage>
        <taxon>Eukaryota</taxon>
        <taxon>Viridiplantae</taxon>
        <taxon>Streptophyta</taxon>
        <taxon>Embryophyta</taxon>
        <taxon>Tracheophyta</taxon>
        <taxon>Spermatophyta</taxon>
        <taxon>Magnoliopsida</taxon>
        <taxon>Liliopsida</taxon>
        <taxon>Zingiberales</taxon>
        <taxon>Musaceae</taxon>
        <taxon>Ensete</taxon>
    </lineage>
</organism>
<evidence type="ECO:0000313" key="3">
    <source>
        <dbReference type="Proteomes" id="UP000287651"/>
    </source>
</evidence>
<reference evidence="2 3" key="1">
    <citation type="journal article" date="2014" name="Agronomy (Basel)">
        <title>A Draft Genome Sequence for Ensete ventricosum, the Drought-Tolerant Tree Against Hunger.</title>
        <authorList>
            <person name="Harrison J."/>
            <person name="Moore K.A."/>
            <person name="Paszkiewicz K."/>
            <person name="Jones T."/>
            <person name="Grant M."/>
            <person name="Ambacheew D."/>
            <person name="Muzemil S."/>
            <person name="Studholme D.J."/>
        </authorList>
    </citation>
    <scope>NUCLEOTIDE SEQUENCE [LARGE SCALE GENOMIC DNA]</scope>
</reference>
<sequence length="53" mass="5644">MARTSVRVAGHGRAPYRGGRLRPRPARKGGRWRLQGATDASGLQVTACRGSSP</sequence>
<protein>
    <submittedName>
        <fullName evidence="2">Uncharacterized protein</fullName>
    </submittedName>
</protein>
<accession>A0A426X039</accession>
<proteinExistence type="predicted"/>
<comment type="caution">
    <text evidence="2">The sequence shown here is derived from an EMBL/GenBank/DDBJ whole genome shotgun (WGS) entry which is preliminary data.</text>
</comment>
<feature type="compositionally biased region" description="Basic residues" evidence="1">
    <location>
        <begin position="19"/>
        <end position="31"/>
    </location>
</feature>
<feature type="region of interest" description="Disordered" evidence="1">
    <location>
        <begin position="1"/>
        <end position="53"/>
    </location>
</feature>
<name>A0A426X039_ENSVE</name>
<dbReference type="EMBL" id="AMZH03030553">
    <property type="protein sequence ID" value="RRT32837.1"/>
    <property type="molecule type" value="Genomic_DNA"/>
</dbReference>
<evidence type="ECO:0000256" key="1">
    <source>
        <dbReference type="SAM" id="MobiDB-lite"/>
    </source>
</evidence>
<evidence type="ECO:0000313" key="2">
    <source>
        <dbReference type="EMBL" id="RRT32837.1"/>
    </source>
</evidence>
<dbReference type="Proteomes" id="UP000287651">
    <property type="component" value="Unassembled WGS sequence"/>
</dbReference>
<feature type="compositionally biased region" description="Polar residues" evidence="1">
    <location>
        <begin position="41"/>
        <end position="53"/>
    </location>
</feature>
<gene>
    <name evidence="2" type="ORF">B296_00048834</name>
</gene>
<dbReference type="AlphaFoldDB" id="A0A426X039"/>